<evidence type="ECO:0000313" key="2">
    <source>
        <dbReference type="Proteomes" id="UP000323884"/>
    </source>
</evidence>
<dbReference type="PROSITE" id="PS51257">
    <property type="entry name" value="PROKAR_LIPOPROTEIN"/>
    <property type="match status" value="1"/>
</dbReference>
<protein>
    <recommendedName>
        <fullName evidence="3">DKNYY family protein</fullName>
    </recommendedName>
</protein>
<accession>A0A5D8ZMS5</accession>
<comment type="caution">
    <text evidence="1">The sequence shown here is derived from an EMBL/GenBank/DDBJ whole genome shotgun (WGS) entry which is preliminary data.</text>
</comment>
<dbReference type="Pfam" id="PF13644">
    <property type="entry name" value="DKNYY"/>
    <property type="match status" value="1"/>
</dbReference>
<dbReference type="AlphaFoldDB" id="A0A5D8ZMS5"/>
<proteinExistence type="predicted"/>
<dbReference type="OrthoDB" id="1157940at2"/>
<reference evidence="1 2" key="1">
    <citation type="submission" date="2019-08" db="EMBL/GenBank/DDBJ databases">
        <title>Draft genome sequence of Chryseobacterium sp. Gsoil 183.</title>
        <authorList>
            <person name="Im W.-T."/>
        </authorList>
    </citation>
    <scope>NUCLEOTIDE SEQUENCE [LARGE SCALE GENOMIC DNA]</scope>
    <source>
        <strain evidence="1 2">Gsoil 183</strain>
    </source>
</reference>
<evidence type="ECO:0008006" key="3">
    <source>
        <dbReference type="Google" id="ProtNLM"/>
    </source>
</evidence>
<dbReference type="InterPro" id="IPR027375">
    <property type="entry name" value="DKNYY"/>
</dbReference>
<name>A0A5D8ZMS5_9FLAO</name>
<dbReference type="RefSeq" id="WP_149388308.1">
    <property type="nucleotide sequence ID" value="NZ_VTRU01000004.1"/>
</dbReference>
<dbReference type="Proteomes" id="UP000323884">
    <property type="component" value="Unassembled WGS sequence"/>
</dbReference>
<keyword evidence="2" id="KW-1185">Reference proteome</keyword>
<organism evidence="1 2">
    <name type="scientific">Chryseobacterium panacisoli</name>
    <dbReference type="NCBI Taxonomy" id="1807141"/>
    <lineage>
        <taxon>Bacteria</taxon>
        <taxon>Pseudomonadati</taxon>
        <taxon>Bacteroidota</taxon>
        <taxon>Flavobacteriia</taxon>
        <taxon>Flavobacteriales</taxon>
        <taxon>Weeksellaceae</taxon>
        <taxon>Chryseobacterium group</taxon>
        <taxon>Chryseobacterium</taxon>
    </lineage>
</organism>
<evidence type="ECO:0000313" key="1">
    <source>
        <dbReference type="EMBL" id="TZF94074.1"/>
    </source>
</evidence>
<sequence length="206" mass="23646">MENSKKIIVSIICLLILFSSISCIKKDRTKEENSKIQNLQKYTQIKDILYRDDEGNIYFKTVSHGDISEGIKPEDIYIDEIALDNGKTEKLKSIIDTISFKRLNYIYYKDNNLVFVENPMAYGSTFSIITGADCKTFKGLGDSYYASDMKNCYYKGNVIKNADSKSFRILEQKDGNGNTSYARDNNAYYNEGKSISYSKIKEYIVE</sequence>
<gene>
    <name evidence="1" type="ORF">FW781_15710</name>
</gene>
<dbReference type="EMBL" id="VTRU01000004">
    <property type="protein sequence ID" value="TZF94074.1"/>
    <property type="molecule type" value="Genomic_DNA"/>
</dbReference>